<feature type="active site" evidence="16">
    <location>
        <position position="195"/>
    </location>
</feature>
<keyword evidence="13 16" id="KW-0131">Cell cycle</keyword>
<evidence type="ECO:0000256" key="10">
    <source>
        <dbReference type="ARBA" id="ARBA00022960"/>
    </source>
</evidence>
<evidence type="ECO:0000256" key="7">
    <source>
        <dbReference type="ARBA" id="ARBA00022630"/>
    </source>
</evidence>
<comment type="pathway">
    <text evidence="4 16">Cell wall biogenesis; peptidoglycan biosynthesis.</text>
</comment>
<dbReference type="InterPro" id="IPR011601">
    <property type="entry name" value="MurB_C"/>
</dbReference>
<keyword evidence="12 16" id="KW-0560">Oxidoreductase</keyword>
<comment type="catalytic activity">
    <reaction evidence="15 16">
        <text>UDP-N-acetyl-alpha-D-muramate + NADP(+) = UDP-N-acetyl-3-O-(1-carboxyvinyl)-alpha-D-glucosamine + NADPH + H(+)</text>
        <dbReference type="Rhea" id="RHEA:12248"/>
        <dbReference type="ChEBI" id="CHEBI:15378"/>
        <dbReference type="ChEBI" id="CHEBI:57783"/>
        <dbReference type="ChEBI" id="CHEBI:58349"/>
        <dbReference type="ChEBI" id="CHEBI:68483"/>
        <dbReference type="ChEBI" id="CHEBI:70757"/>
        <dbReference type="EC" id="1.3.1.98"/>
    </reaction>
</comment>
<dbReference type="InterPro" id="IPR003170">
    <property type="entry name" value="MurB"/>
</dbReference>
<dbReference type="SUPFAM" id="SSF56176">
    <property type="entry name" value="FAD-binding/transporter-associated domain-like"/>
    <property type="match status" value="1"/>
</dbReference>
<evidence type="ECO:0000313" key="19">
    <source>
        <dbReference type="Proteomes" id="UP001519345"/>
    </source>
</evidence>
<evidence type="ECO:0000259" key="17">
    <source>
        <dbReference type="PROSITE" id="PS51387"/>
    </source>
</evidence>
<keyword evidence="8 16" id="KW-0274">FAD</keyword>
<protein>
    <recommendedName>
        <fullName evidence="16">UDP-N-acetylenolpyruvoylglucosamine reductase</fullName>
        <ecNumber evidence="16">1.3.1.98</ecNumber>
    </recommendedName>
    <alternativeName>
        <fullName evidence="16">UDP-N-acetylmuramate dehydrogenase</fullName>
    </alternativeName>
</protein>
<keyword evidence="5 16" id="KW-0963">Cytoplasm</keyword>
<evidence type="ECO:0000256" key="2">
    <source>
        <dbReference type="ARBA" id="ARBA00003921"/>
    </source>
</evidence>
<evidence type="ECO:0000256" key="11">
    <source>
        <dbReference type="ARBA" id="ARBA00022984"/>
    </source>
</evidence>
<dbReference type="InterPro" id="IPR016166">
    <property type="entry name" value="FAD-bd_PCMH"/>
</dbReference>
<dbReference type="InterPro" id="IPR006094">
    <property type="entry name" value="Oxid_FAD_bind_N"/>
</dbReference>
<evidence type="ECO:0000256" key="4">
    <source>
        <dbReference type="ARBA" id="ARBA00004752"/>
    </source>
</evidence>
<dbReference type="NCBIfam" id="TIGR00179">
    <property type="entry name" value="murB"/>
    <property type="match status" value="1"/>
</dbReference>
<evidence type="ECO:0000256" key="3">
    <source>
        <dbReference type="ARBA" id="ARBA00004496"/>
    </source>
</evidence>
<reference evidence="18 19" key="1">
    <citation type="submission" date="2021-03" db="EMBL/GenBank/DDBJ databases">
        <title>Genomic Encyclopedia of Type Strains, Phase IV (KMG-IV): sequencing the most valuable type-strain genomes for metagenomic binning, comparative biology and taxonomic classification.</title>
        <authorList>
            <person name="Goeker M."/>
        </authorList>
    </citation>
    <scope>NUCLEOTIDE SEQUENCE [LARGE SCALE GENOMIC DNA]</scope>
    <source>
        <strain evidence="18 19">DSM 25609</strain>
    </source>
</reference>
<dbReference type="Gene3D" id="3.30.465.10">
    <property type="match status" value="1"/>
</dbReference>
<evidence type="ECO:0000256" key="6">
    <source>
        <dbReference type="ARBA" id="ARBA00022618"/>
    </source>
</evidence>
<dbReference type="Proteomes" id="UP001519345">
    <property type="component" value="Unassembled WGS sequence"/>
</dbReference>
<comment type="cofactor">
    <cofactor evidence="1 16">
        <name>FAD</name>
        <dbReference type="ChEBI" id="CHEBI:57692"/>
    </cofactor>
</comment>
<dbReference type="PANTHER" id="PTHR21071:SF4">
    <property type="entry name" value="UDP-N-ACETYLENOLPYRUVOYLGLUCOSAMINE REDUCTASE"/>
    <property type="match status" value="1"/>
</dbReference>
<evidence type="ECO:0000256" key="12">
    <source>
        <dbReference type="ARBA" id="ARBA00023002"/>
    </source>
</evidence>
<keyword evidence="11 16" id="KW-0573">Peptidoglycan synthesis</keyword>
<dbReference type="Gene3D" id="3.30.43.10">
    <property type="entry name" value="Uridine Diphospho-n-acetylenolpyruvylglucosamine Reductase, domain 2"/>
    <property type="match status" value="1"/>
</dbReference>
<keyword evidence="14 16" id="KW-0961">Cell wall biogenesis/degradation</keyword>
<evidence type="ECO:0000256" key="15">
    <source>
        <dbReference type="ARBA" id="ARBA00048914"/>
    </source>
</evidence>
<proteinExistence type="inferred from homology"/>
<dbReference type="HAMAP" id="MF_00037">
    <property type="entry name" value="MurB"/>
    <property type="match status" value="1"/>
</dbReference>
<keyword evidence="19" id="KW-1185">Reference proteome</keyword>
<evidence type="ECO:0000256" key="14">
    <source>
        <dbReference type="ARBA" id="ARBA00023316"/>
    </source>
</evidence>
<gene>
    <name evidence="16" type="primary">murB</name>
    <name evidence="18" type="ORF">J2Z83_000637</name>
</gene>
<keyword evidence="6 16" id="KW-0132">Cell division</keyword>
<evidence type="ECO:0000313" key="18">
    <source>
        <dbReference type="EMBL" id="MBP1968545.1"/>
    </source>
</evidence>
<comment type="caution">
    <text evidence="18">The sequence shown here is derived from an EMBL/GenBank/DDBJ whole genome shotgun (WGS) entry which is preliminary data.</text>
</comment>
<feature type="domain" description="FAD-binding PCMH-type" evidence="17">
    <location>
        <begin position="52"/>
        <end position="216"/>
    </location>
</feature>
<feature type="active site" description="Proton donor" evidence="16">
    <location>
        <position position="245"/>
    </location>
</feature>
<dbReference type="SUPFAM" id="SSF56194">
    <property type="entry name" value="Uridine diphospho-N-Acetylenolpyruvylglucosamine reductase, MurB, C-terminal domain"/>
    <property type="match status" value="1"/>
</dbReference>
<comment type="similarity">
    <text evidence="16">Belongs to the MurB family.</text>
</comment>
<comment type="function">
    <text evidence="2 16">Cell wall formation.</text>
</comment>
<organism evidence="18 19">
    <name type="scientific">Virgibacillus natechei</name>
    <dbReference type="NCBI Taxonomy" id="1216297"/>
    <lineage>
        <taxon>Bacteria</taxon>
        <taxon>Bacillati</taxon>
        <taxon>Bacillota</taxon>
        <taxon>Bacilli</taxon>
        <taxon>Bacillales</taxon>
        <taxon>Bacillaceae</taxon>
        <taxon>Virgibacillus</taxon>
    </lineage>
</organism>
<evidence type="ECO:0000256" key="8">
    <source>
        <dbReference type="ARBA" id="ARBA00022827"/>
    </source>
</evidence>
<comment type="subcellular location">
    <subcellularLocation>
        <location evidence="3 16">Cytoplasm</location>
    </subcellularLocation>
</comment>
<keyword evidence="7 16" id="KW-0285">Flavoprotein</keyword>
<evidence type="ECO:0000256" key="16">
    <source>
        <dbReference type="HAMAP-Rule" id="MF_00037"/>
    </source>
</evidence>
<evidence type="ECO:0000256" key="5">
    <source>
        <dbReference type="ARBA" id="ARBA00022490"/>
    </source>
</evidence>
<dbReference type="PANTHER" id="PTHR21071">
    <property type="entry name" value="UDP-N-ACETYLENOLPYRUVOYLGLUCOSAMINE REDUCTASE"/>
    <property type="match status" value="1"/>
</dbReference>
<dbReference type="Pfam" id="PF02873">
    <property type="entry name" value="MurB_C"/>
    <property type="match status" value="1"/>
</dbReference>
<dbReference type="EC" id="1.3.1.98" evidence="16"/>
<dbReference type="GO" id="GO:0008762">
    <property type="term" value="F:UDP-N-acetylmuramate dehydrogenase activity"/>
    <property type="evidence" value="ECO:0007669"/>
    <property type="project" value="UniProtKB-EC"/>
</dbReference>
<feature type="active site" evidence="16">
    <location>
        <position position="315"/>
    </location>
</feature>
<dbReference type="InterPro" id="IPR016167">
    <property type="entry name" value="FAD-bd_PCMH_sub1"/>
</dbReference>
<sequence>MNRDAIIEECNKFKGMIVVVNYHHMKEKLINITSKKNVMVNEHLRNHTYTHLGGKADFLVTPETYEQVQEIVKLANREAIDFTLLGNGSNLIVKDGGIRGIVMNLQKLTSIKTDGTIMVAQSGARIIDVSREALGKHLAGLEFACGIPGSVGGALFMNAGAYGGEVKDVLESTIVVDREGNLLNLNADELDLEYRKSNIPDNGYIVLEATFSLKEGKYDAIKATMDDLTYKRESKQPLEYPSCGSVFKRPPGYFAGKLIQDSELQGEQIGGAQVSLKHAGFIVNRSDASAKEYIDLIHHVQDTVKTKFGVNLEREVKIIGEDL</sequence>
<dbReference type="EMBL" id="JAGGKX010000002">
    <property type="protein sequence ID" value="MBP1968545.1"/>
    <property type="molecule type" value="Genomic_DNA"/>
</dbReference>
<dbReference type="Gene3D" id="3.90.78.10">
    <property type="entry name" value="UDP-N-acetylenolpyruvoylglucosamine reductase, C-terminal domain"/>
    <property type="match status" value="1"/>
</dbReference>
<dbReference type="InterPro" id="IPR016169">
    <property type="entry name" value="FAD-bd_PCMH_sub2"/>
</dbReference>
<dbReference type="InterPro" id="IPR036635">
    <property type="entry name" value="MurB_C_sf"/>
</dbReference>
<dbReference type="InterPro" id="IPR036318">
    <property type="entry name" value="FAD-bd_PCMH-like_sf"/>
</dbReference>
<evidence type="ECO:0000256" key="9">
    <source>
        <dbReference type="ARBA" id="ARBA00022857"/>
    </source>
</evidence>
<evidence type="ECO:0000256" key="13">
    <source>
        <dbReference type="ARBA" id="ARBA00023306"/>
    </source>
</evidence>
<evidence type="ECO:0000256" key="1">
    <source>
        <dbReference type="ARBA" id="ARBA00001974"/>
    </source>
</evidence>
<keyword evidence="9 16" id="KW-0521">NADP</keyword>
<dbReference type="Pfam" id="PF01565">
    <property type="entry name" value="FAD_binding_4"/>
    <property type="match status" value="1"/>
</dbReference>
<name>A0ABS4IC87_9BACI</name>
<keyword evidence="10 16" id="KW-0133">Cell shape</keyword>
<dbReference type="PROSITE" id="PS51387">
    <property type="entry name" value="FAD_PCMH"/>
    <property type="match status" value="1"/>
</dbReference>
<accession>A0ABS4IC87</accession>
<dbReference type="NCBIfam" id="NF010480">
    <property type="entry name" value="PRK13905.1"/>
    <property type="match status" value="1"/>
</dbReference>